<evidence type="ECO:0000256" key="1">
    <source>
        <dbReference type="ARBA" id="ARBA00006594"/>
    </source>
</evidence>
<evidence type="ECO:0000256" key="2">
    <source>
        <dbReference type="ARBA" id="ARBA00022603"/>
    </source>
</evidence>
<dbReference type="GO" id="GO:0003677">
    <property type="term" value="F:DNA binding"/>
    <property type="evidence" value="ECO:0007669"/>
    <property type="project" value="InterPro"/>
</dbReference>
<reference evidence="5" key="1">
    <citation type="journal article" date="2015" name="Nature">
        <title>Complex archaea that bridge the gap between prokaryotes and eukaryotes.</title>
        <authorList>
            <person name="Spang A."/>
            <person name="Saw J.H."/>
            <person name="Jorgensen S.L."/>
            <person name="Zaremba-Niedzwiedzka K."/>
            <person name="Martijn J."/>
            <person name="Lind A.E."/>
            <person name="van Eijk R."/>
            <person name="Schleper C."/>
            <person name="Guy L."/>
            <person name="Ettema T.J."/>
        </authorList>
    </citation>
    <scope>NUCLEOTIDE SEQUENCE</scope>
</reference>
<dbReference type="PROSITE" id="PS00092">
    <property type="entry name" value="N6_MTASE"/>
    <property type="match status" value="1"/>
</dbReference>
<dbReference type="SUPFAM" id="SSF53335">
    <property type="entry name" value="S-adenosyl-L-methionine-dependent methyltransferases"/>
    <property type="match status" value="1"/>
</dbReference>
<dbReference type="GO" id="GO:0032259">
    <property type="term" value="P:methylation"/>
    <property type="evidence" value="ECO:0007669"/>
    <property type="project" value="UniProtKB-KW"/>
</dbReference>
<evidence type="ECO:0000259" key="4">
    <source>
        <dbReference type="Pfam" id="PF01555"/>
    </source>
</evidence>
<dbReference type="InterPro" id="IPR002941">
    <property type="entry name" value="DNA_methylase_N4/N6"/>
</dbReference>
<name>A0A0F9ERA6_9ZZZZ</name>
<dbReference type="InterPro" id="IPR002052">
    <property type="entry name" value="DNA_methylase_N6_adenine_CS"/>
</dbReference>
<evidence type="ECO:0000313" key="5">
    <source>
        <dbReference type="EMBL" id="KKL47410.1"/>
    </source>
</evidence>
<feature type="non-terminal residue" evidence="5">
    <location>
        <position position="377"/>
    </location>
</feature>
<sequence length="377" mass="40309">MTQGLIICGDVLDGLARLGDNSVDAVVTDPPYELAFMGKKWDATGVAFRQETWEACLRVLKPGGHLIAFGGGRTHHRMWCAIEDAGFECRECIMWLFATGFPKSLNVSKAIDKAAGAEPEVVGEGTRFGRGSMRNRSRVEMGYRPTEINPEGGASEITAPATDAAKQWEGWGTALKPATEPILWATKPLTPVPIPAILLAETQAMVGGVLCQLLSNANSVDVLSQSSPNVSDEEFGSALLAAAVFRGSASAEWCEKMATYSSPEMVAMCLSIVKSWRIILDVVYQHGSRFTISMATGLTTALKTLNSCLLNSIPLDITRAVSRPVGELSTVPTVGKRSRAERGTASGTRKRIVAALASLRQVRKSAPTADANIMPVV</sequence>
<organism evidence="5">
    <name type="scientific">marine sediment metagenome</name>
    <dbReference type="NCBI Taxonomy" id="412755"/>
    <lineage>
        <taxon>unclassified sequences</taxon>
        <taxon>metagenomes</taxon>
        <taxon>ecological metagenomes</taxon>
    </lineage>
</organism>
<dbReference type="Gene3D" id="3.40.50.150">
    <property type="entry name" value="Vaccinia Virus protein VP39"/>
    <property type="match status" value="1"/>
</dbReference>
<gene>
    <name evidence="5" type="ORF">LCGC14_2335810</name>
</gene>
<comment type="caution">
    <text evidence="5">The sequence shown here is derived from an EMBL/GenBank/DDBJ whole genome shotgun (WGS) entry which is preliminary data.</text>
</comment>
<dbReference type="CDD" id="cd02440">
    <property type="entry name" value="AdoMet_MTases"/>
    <property type="match status" value="1"/>
</dbReference>
<keyword evidence="3" id="KW-0808">Transferase</keyword>
<keyword evidence="2" id="KW-0489">Methyltransferase</keyword>
<evidence type="ECO:0000256" key="3">
    <source>
        <dbReference type="ARBA" id="ARBA00022679"/>
    </source>
</evidence>
<proteinExistence type="inferred from homology"/>
<accession>A0A0F9ERA6</accession>
<dbReference type="EMBL" id="LAZR01033675">
    <property type="protein sequence ID" value="KKL47410.1"/>
    <property type="molecule type" value="Genomic_DNA"/>
</dbReference>
<dbReference type="Pfam" id="PF01555">
    <property type="entry name" value="N6_N4_Mtase"/>
    <property type="match status" value="1"/>
</dbReference>
<comment type="similarity">
    <text evidence="1">Belongs to the N(4)/N(6)-methyltransferase family.</text>
</comment>
<dbReference type="AlphaFoldDB" id="A0A0F9ERA6"/>
<dbReference type="InterPro" id="IPR029063">
    <property type="entry name" value="SAM-dependent_MTases_sf"/>
</dbReference>
<dbReference type="GO" id="GO:0008170">
    <property type="term" value="F:N-methyltransferase activity"/>
    <property type="evidence" value="ECO:0007669"/>
    <property type="project" value="InterPro"/>
</dbReference>
<protein>
    <recommendedName>
        <fullName evidence="4">DNA methylase N-4/N-6 domain-containing protein</fullName>
    </recommendedName>
</protein>
<feature type="domain" description="DNA methylase N-4/N-6" evidence="4">
    <location>
        <begin position="23"/>
        <end position="98"/>
    </location>
</feature>